<dbReference type="RefSeq" id="WP_145878363.1">
    <property type="nucleotide sequence ID" value="NZ_CP046904.1"/>
</dbReference>
<dbReference type="InterPro" id="IPR010835">
    <property type="entry name" value="DUF1439"/>
</dbReference>
<accession>A0A562PKA7</accession>
<evidence type="ECO:0000313" key="2">
    <source>
        <dbReference type="EMBL" id="TWI44847.1"/>
    </source>
</evidence>
<dbReference type="Gene3D" id="3.15.10.40">
    <property type="entry name" value="Uncharacterised protein PF07273, DUF1439"/>
    <property type="match status" value="1"/>
</dbReference>
<reference evidence="2 3" key="1">
    <citation type="journal article" date="2015" name="Stand. Genomic Sci.">
        <title>Genomic Encyclopedia of Bacterial and Archaeal Type Strains, Phase III: the genomes of soil and plant-associated and newly described type strains.</title>
        <authorList>
            <person name="Whitman W.B."/>
            <person name="Woyke T."/>
            <person name="Klenk H.P."/>
            <person name="Zhou Y."/>
            <person name="Lilburn T.G."/>
            <person name="Beck B.J."/>
            <person name="De Vos P."/>
            <person name="Vandamme P."/>
            <person name="Eisen J.A."/>
            <person name="Garrity G."/>
            <person name="Hugenholtz P."/>
            <person name="Kyrpides N.C."/>
        </authorList>
    </citation>
    <scope>NUCLEOTIDE SEQUENCE [LARGE SCALE GENOMIC DNA]</scope>
    <source>
        <strain evidence="2 3">CGMCC 1.10685</strain>
    </source>
</reference>
<dbReference type="OrthoDB" id="8535650at2"/>
<evidence type="ECO:0000313" key="4">
    <source>
        <dbReference type="Proteomes" id="UP000437862"/>
    </source>
</evidence>
<reference evidence="2" key="2">
    <citation type="submission" date="2019-07" db="EMBL/GenBank/DDBJ databases">
        <authorList>
            <person name="Whitman W."/>
            <person name="Huntemann M."/>
            <person name="Clum A."/>
            <person name="Pillay M."/>
            <person name="Palaniappan K."/>
            <person name="Varghese N."/>
            <person name="Mikhailova N."/>
            <person name="Stamatis D."/>
            <person name="Reddy T."/>
            <person name="Daum C."/>
            <person name="Shapiro N."/>
            <person name="Ivanova N."/>
            <person name="Kyrpides N."/>
            <person name="Woyke T."/>
        </authorList>
    </citation>
    <scope>NUCLEOTIDE SEQUENCE</scope>
    <source>
        <strain evidence="2">CGMCC 1.10685</strain>
    </source>
</reference>
<reference evidence="1 4" key="3">
    <citation type="submission" date="2019-12" db="EMBL/GenBank/DDBJ databases">
        <title>Draft Genome Sequences of Six Type Strains of the Genus Massilia.</title>
        <authorList>
            <person name="Miess H."/>
            <person name="Frediansyah A."/>
            <person name="Goeker M."/>
            <person name="Gross H."/>
        </authorList>
    </citation>
    <scope>NUCLEOTIDE SEQUENCE [LARGE SCALE GENOMIC DNA]</scope>
    <source>
        <strain evidence="1 4">DSM 26639</strain>
    </source>
</reference>
<protein>
    <submittedName>
        <fullName evidence="1">DUF1439 domain-containing protein</fullName>
    </submittedName>
    <submittedName>
        <fullName evidence="2">Uncharacterized protein DUF1439</fullName>
    </submittedName>
</protein>
<organism evidence="2 3">
    <name type="scientific">Pseudoduganella flava</name>
    <dbReference type="NCBI Taxonomy" id="871742"/>
    <lineage>
        <taxon>Bacteria</taxon>
        <taxon>Pseudomonadati</taxon>
        <taxon>Pseudomonadota</taxon>
        <taxon>Betaproteobacteria</taxon>
        <taxon>Burkholderiales</taxon>
        <taxon>Oxalobacteraceae</taxon>
        <taxon>Telluria group</taxon>
        <taxon>Pseudoduganella</taxon>
    </lineage>
</organism>
<dbReference type="AlphaFoldDB" id="A0A562PKA7"/>
<proteinExistence type="predicted"/>
<evidence type="ECO:0000313" key="3">
    <source>
        <dbReference type="Proteomes" id="UP000315112"/>
    </source>
</evidence>
<dbReference type="Proteomes" id="UP000315112">
    <property type="component" value="Unassembled WGS sequence"/>
</dbReference>
<dbReference type="PROSITE" id="PS51257">
    <property type="entry name" value="PROKAR_LIPOPROTEIN"/>
    <property type="match status" value="1"/>
</dbReference>
<sequence>MRTGLRISARRRRLFQLFALPLAAGALLAGCASLSGPREVEIPVERLQRGLDQRFPLQQRALGVFDLQLARPQLAILRDNDRLALTADVIVTAPLMRRPLQGTVALSGRLLVDNVRNAVVLSDAQIERFTVPGTDERMQGNLTAAANVVVERLVRDVPIYHFRPDELRYLGVQYVPTTIHTTRDGLSVRFVPAQ</sequence>
<dbReference type="Proteomes" id="UP000437862">
    <property type="component" value="Chromosome"/>
</dbReference>
<gene>
    <name evidence="1" type="ORF">GO485_26850</name>
    <name evidence="2" type="ORF">IP92_04020</name>
</gene>
<evidence type="ECO:0000313" key="1">
    <source>
        <dbReference type="EMBL" id="QGZ42300.1"/>
    </source>
</evidence>
<dbReference type="EMBL" id="VLKW01000008">
    <property type="protein sequence ID" value="TWI44847.1"/>
    <property type="molecule type" value="Genomic_DNA"/>
</dbReference>
<name>A0A562PKA7_9BURK</name>
<keyword evidence="4" id="KW-1185">Reference proteome</keyword>
<dbReference type="Pfam" id="PF07273">
    <property type="entry name" value="DUF1439"/>
    <property type="match status" value="1"/>
</dbReference>
<dbReference type="EMBL" id="CP046904">
    <property type="protein sequence ID" value="QGZ42300.1"/>
    <property type="molecule type" value="Genomic_DNA"/>
</dbReference>